<keyword evidence="3" id="KW-1185">Reference proteome</keyword>
<dbReference type="VEuPathDB" id="FungiDB:MYCFIDRAFT_210044"/>
<dbReference type="eggNOG" id="ENOG502RPCW">
    <property type="taxonomic scope" value="Eukaryota"/>
</dbReference>
<protein>
    <recommendedName>
        <fullName evidence="1">Heterokaryon incompatibility domain-containing protein</fullName>
    </recommendedName>
</protein>
<proteinExistence type="predicted"/>
<dbReference type="Pfam" id="PF06985">
    <property type="entry name" value="HET"/>
    <property type="match status" value="1"/>
</dbReference>
<dbReference type="EMBL" id="KB446555">
    <property type="protein sequence ID" value="EME89290.1"/>
    <property type="molecule type" value="Genomic_DNA"/>
</dbReference>
<reference evidence="2 3" key="1">
    <citation type="journal article" date="2012" name="PLoS Pathog.">
        <title>Diverse lifestyles and strategies of plant pathogenesis encoded in the genomes of eighteen Dothideomycetes fungi.</title>
        <authorList>
            <person name="Ohm R.A."/>
            <person name="Feau N."/>
            <person name="Henrissat B."/>
            <person name="Schoch C.L."/>
            <person name="Horwitz B.A."/>
            <person name="Barry K.W."/>
            <person name="Condon B.J."/>
            <person name="Copeland A.C."/>
            <person name="Dhillon B."/>
            <person name="Glaser F."/>
            <person name="Hesse C.N."/>
            <person name="Kosti I."/>
            <person name="LaButti K."/>
            <person name="Lindquist E.A."/>
            <person name="Lucas S."/>
            <person name="Salamov A.A."/>
            <person name="Bradshaw R.E."/>
            <person name="Ciuffetti L."/>
            <person name="Hamelin R.C."/>
            <person name="Kema G.H.J."/>
            <person name="Lawrence C."/>
            <person name="Scott J.A."/>
            <person name="Spatafora J.W."/>
            <person name="Turgeon B.G."/>
            <person name="de Wit P.J.G.M."/>
            <person name="Zhong S."/>
            <person name="Goodwin S.B."/>
            <person name="Grigoriev I.V."/>
        </authorList>
    </citation>
    <scope>NUCLEOTIDE SEQUENCE [LARGE SCALE GENOMIC DNA]</scope>
    <source>
        <strain evidence="2 3">CIRAD86</strain>
    </source>
</reference>
<evidence type="ECO:0000313" key="3">
    <source>
        <dbReference type="Proteomes" id="UP000016932"/>
    </source>
</evidence>
<dbReference type="OrthoDB" id="3639316at2759"/>
<dbReference type="KEGG" id="pfj:MYCFIDRAFT_210044"/>
<dbReference type="InterPro" id="IPR052895">
    <property type="entry name" value="HetReg/Transcr_Mod"/>
</dbReference>
<dbReference type="InterPro" id="IPR010730">
    <property type="entry name" value="HET"/>
</dbReference>
<evidence type="ECO:0000259" key="1">
    <source>
        <dbReference type="Pfam" id="PF06985"/>
    </source>
</evidence>
<dbReference type="PANTHER" id="PTHR24148">
    <property type="entry name" value="ANKYRIN REPEAT DOMAIN-CONTAINING PROTEIN 39 HOMOLOG-RELATED"/>
    <property type="match status" value="1"/>
</dbReference>
<dbReference type="PANTHER" id="PTHR24148:SF73">
    <property type="entry name" value="HET DOMAIN PROTEIN (AFU_ORTHOLOGUE AFUA_8G01020)"/>
    <property type="match status" value="1"/>
</dbReference>
<organism evidence="2 3">
    <name type="scientific">Pseudocercospora fijiensis (strain CIRAD86)</name>
    <name type="common">Black leaf streak disease fungus</name>
    <name type="synonym">Mycosphaerella fijiensis</name>
    <dbReference type="NCBI Taxonomy" id="383855"/>
    <lineage>
        <taxon>Eukaryota</taxon>
        <taxon>Fungi</taxon>
        <taxon>Dikarya</taxon>
        <taxon>Ascomycota</taxon>
        <taxon>Pezizomycotina</taxon>
        <taxon>Dothideomycetes</taxon>
        <taxon>Dothideomycetidae</taxon>
        <taxon>Mycosphaerellales</taxon>
        <taxon>Mycosphaerellaceae</taxon>
        <taxon>Pseudocercospora</taxon>
    </lineage>
</organism>
<dbReference type="RefSeq" id="XP_007921981.1">
    <property type="nucleotide sequence ID" value="XM_007923790.1"/>
</dbReference>
<dbReference type="HOGENOM" id="CLU_492677_0_0_1"/>
<dbReference type="GeneID" id="19336973"/>
<dbReference type="Proteomes" id="UP000016932">
    <property type="component" value="Unassembled WGS sequence"/>
</dbReference>
<evidence type="ECO:0000313" key="2">
    <source>
        <dbReference type="EMBL" id="EME89290.1"/>
    </source>
</evidence>
<feature type="domain" description="Heterokaryon incompatibility" evidence="1">
    <location>
        <begin position="29"/>
        <end position="125"/>
    </location>
</feature>
<gene>
    <name evidence="2" type="ORF">MYCFIDRAFT_210044</name>
</gene>
<name>N1Q8S2_PSEFD</name>
<accession>N1Q8S2</accession>
<sequence>MLDQQIVFIRMNLWRFLYTLRLRFCPRPKDTIRLWADYICIQQTPSAELSAQVSIMGEIYQAADAVYAWLGEPVYPEDNDMECIEVIRRCRQRDQAWVQIARENRSDFRHIASSKYWTRLWIKQEVILPRDIWFFYGQGVAHWKDIRFAAMLKLDRSRFPRSRRGTGSSDVEQPNPGFMTSLLNLRALRRGPDDLSELVNRFKDAECQDEKDRVYALLSLTKPSIRERITIDYQQSLLSVLLSTYPYWSGDRVTWTPAGDGQQIPTYQYQLFIAQMSKMLPAEKLYSSYQEKDLVNCHTAQAIFTTTGLLEVTSAQTIAAICNDAITPMAELQKPVSEVEAFVLRVLVRSPLPGQPHFQRKSFVYANAVVEKGDMVGRIGNHMLFMRRLETKEHFAMNRELIIQAAGTAVSPVLSMGPASDYLSTQLFPHPSLWKRHRLAGICFHLVTDAIGDERRGGTSRGNRGGVAVSYNTAAIVTLLVDSNMFRRDHDDLDIPDYNSDLPEVWSPYVFGEQNHILEPCQACRIIGRQFSHKWDLAAEDQEEPCSCRWLVS</sequence>
<dbReference type="AlphaFoldDB" id="N1Q8S2"/>